<sequence>MIIMESRLKNMVLGIYELGNKTADDMHGHGSMYQVSIPVYGNPHMQFNDQHKNLMKYDVTVVSPGDQHRNFADKEKIRLMLVSVDQAFFNTVFSEITGEKKLIEFMPWGHANGEGIIKQVDQFFKRTLLSPVEEVELEDFEHSIAEKILTIQKGSHSSKWDRDHISIQQPIIKLVLEFIHDHYDKPLTLQILSTATGISKTHLNRLFRQELGKSISDYINHIRTKKAEQLMKGKQFTLTEIAFESGFGSISTFERAFQKYYGMTPSQYKKIVTF</sequence>
<dbReference type="Pfam" id="PF12833">
    <property type="entry name" value="HTH_18"/>
    <property type="match status" value="1"/>
</dbReference>
<dbReference type="GO" id="GO:0043565">
    <property type="term" value="F:sequence-specific DNA binding"/>
    <property type="evidence" value="ECO:0007669"/>
    <property type="project" value="InterPro"/>
</dbReference>
<keyword evidence="6" id="KW-1185">Reference proteome</keyword>
<organism evidence="5 6">
    <name type="scientific">Salirhabdus euzebyi</name>
    <dbReference type="NCBI Taxonomy" id="394506"/>
    <lineage>
        <taxon>Bacteria</taxon>
        <taxon>Bacillati</taxon>
        <taxon>Bacillota</taxon>
        <taxon>Bacilli</taxon>
        <taxon>Bacillales</taxon>
        <taxon>Bacillaceae</taxon>
        <taxon>Salirhabdus</taxon>
    </lineage>
</organism>
<dbReference type="SUPFAM" id="SSF46689">
    <property type="entry name" value="Homeodomain-like"/>
    <property type="match status" value="2"/>
</dbReference>
<name>A0A841Q4R6_9BACI</name>
<evidence type="ECO:0000259" key="4">
    <source>
        <dbReference type="PROSITE" id="PS01124"/>
    </source>
</evidence>
<evidence type="ECO:0000313" key="6">
    <source>
        <dbReference type="Proteomes" id="UP000581688"/>
    </source>
</evidence>
<evidence type="ECO:0000256" key="3">
    <source>
        <dbReference type="ARBA" id="ARBA00023163"/>
    </source>
</evidence>
<reference evidence="5 6" key="1">
    <citation type="submission" date="2020-08" db="EMBL/GenBank/DDBJ databases">
        <title>Genomic Encyclopedia of Type Strains, Phase IV (KMG-IV): sequencing the most valuable type-strain genomes for metagenomic binning, comparative biology and taxonomic classification.</title>
        <authorList>
            <person name="Goeker M."/>
        </authorList>
    </citation>
    <scope>NUCLEOTIDE SEQUENCE [LARGE SCALE GENOMIC DNA]</scope>
    <source>
        <strain evidence="5 6">DSM 19612</strain>
    </source>
</reference>
<dbReference type="Proteomes" id="UP000581688">
    <property type="component" value="Unassembled WGS sequence"/>
</dbReference>
<feature type="domain" description="HTH araC/xylS-type" evidence="4">
    <location>
        <begin position="173"/>
        <end position="271"/>
    </location>
</feature>
<comment type="caution">
    <text evidence="5">The sequence shown here is derived from an EMBL/GenBank/DDBJ whole genome shotgun (WGS) entry which is preliminary data.</text>
</comment>
<dbReference type="PROSITE" id="PS01124">
    <property type="entry name" value="HTH_ARAC_FAMILY_2"/>
    <property type="match status" value="1"/>
</dbReference>
<dbReference type="EMBL" id="JACHGH010000004">
    <property type="protein sequence ID" value="MBB6453385.1"/>
    <property type="molecule type" value="Genomic_DNA"/>
</dbReference>
<dbReference type="SMART" id="SM00342">
    <property type="entry name" value="HTH_ARAC"/>
    <property type="match status" value="1"/>
</dbReference>
<keyword evidence="2 5" id="KW-0238">DNA-binding</keyword>
<gene>
    <name evidence="5" type="ORF">HNQ94_001833</name>
</gene>
<dbReference type="PRINTS" id="PR00032">
    <property type="entry name" value="HTHARAC"/>
</dbReference>
<proteinExistence type="predicted"/>
<keyword evidence="1" id="KW-0805">Transcription regulation</keyword>
<dbReference type="Gene3D" id="1.10.10.60">
    <property type="entry name" value="Homeodomain-like"/>
    <property type="match status" value="2"/>
</dbReference>
<dbReference type="AlphaFoldDB" id="A0A841Q4R6"/>
<dbReference type="GO" id="GO:0003700">
    <property type="term" value="F:DNA-binding transcription factor activity"/>
    <property type="evidence" value="ECO:0007669"/>
    <property type="project" value="InterPro"/>
</dbReference>
<dbReference type="InterPro" id="IPR018060">
    <property type="entry name" value="HTH_AraC"/>
</dbReference>
<keyword evidence="3" id="KW-0804">Transcription</keyword>
<dbReference type="InterPro" id="IPR020449">
    <property type="entry name" value="Tscrpt_reg_AraC-type_HTH"/>
</dbReference>
<dbReference type="PANTHER" id="PTHR43280">
    <property type="entry name" value="ARAC-FAMILY TRANSCRIPTIONAL REGULATOR"/>
    <property type="match status" value="1"/>
</dbReference>
<dbReference type="PANTHER" id="PTHR43280:SF2">
    <property type="entry name" value="HTH-TYPE TRANSCRIPTIONAL REGULATOR EXSA"/>
    <property type="match status" value="1"/>
</dbReference>
<protein>
    <submittedName>
        <fullName evidence="5">AraC-like DNA-binding protein</fullName>
    </submittedName>
</protein>
<evidence type="ECO:0000313" key="5">
    <source>
        <dbReference type="EMBL" id="MBB6453385.1"/>
    </source>
</evidence>
<dbReference type="InterPro" id="IPR009057">
    <property type="entry name" value="Homeodomain-like_sf"/>
</dbReference>
<accession>A0A841Q4R6</accession>
<evidence type="ECO:0000256" key="1">
    <source>
        <dbReference type="ARBA" id="ARBA00023015"/>
    </source>
</evidence>
<evidence type="ECO:0000256" key="2">
    <source>
        <dbReference type="ARBA" id="ARBA00023125"/>
    </source>
</evidence>